<dbReference type="CDD" id="cd00564">
    <property type="entry name" value="TMP_TenI"/>
    <property type="match status" value="1"/>
</dbReference>
<evidence type="ECO:0000256" key="6">
    <source>
        <dbReference type="ARBA" id="ARBA00022977"/>
    </source>
</evidence>
<evidence type="ECO:0000256" key="10">
    <source>
        <dbReference type="HAMAP-Rule" id="MF_00097"/>
    </source>
</evidence>
<dbReference type="RefSeq" id="WP_083529430.1">
    <property type="nucleotide sequence ID" value="NZ_BJZR01000004.1"/>
</dbReference>
<evidence type="ECO:0000256" key="9">
    <source>
        <dbReference type="ARBA" id="ARBA00047883"/>
    </source>
</evidence>
<dbReference type="InterPro" id="IPR022998">
    <property type="entry name" value="ThiamineP_synth_TenI"/>
</dbReference>
<comment type="caution">
    <text evidence="15">The sequence shown here is derived from an EMBL/GenBank/DDBJ whole genome shotgun (WGS) entry which is preliminary data.</text>
</comment>
<keyword evidence="3 10" id="KW-0808">Transferase</keyword>
<comment type="pathway">
    <text evidence="2 10 12">Cofactor biosynthesis; thiamine diphosphate biosynthesis; thiamine phosphate from 4-amino-2-methyl-5-diphosphomethylpyrimidine and 4-methyl-5-(2-phosphoethyl)-thiazole: step 1/1.</text>
</comment>
<dbReference type="PANTHER" id="PTHR20857">
    <property type="entry name" value="THIAMINE-PHOSPHATE PYROPHOSPHORYLASE"/>
    <property type="match status" value="1"/>
</dbReference>
<evidence type="ECO:0000256" key="7">
    <source>
        <dbReference type="ARBA" id="ARBA00047334"/>
    </source>
</evidence>
<evidence type="ECO:0000256" key="11">
    <source>
        <dbReference type="RuleBase" id="RU003826"/>
    </source>
</evidence>
<feature type="binding site" evidence="10">
    <location>
        <position position="117"/>
    </location>
    <ligand>
        <name>4-amino-2-methyl-5-(diphosphooxymethyl)pyrimidine</name>
        <dbReference type="ChEBI" id="CHEBI:57841"/>
    </ligand>
</feature>
<evidence type="ECO:0000256" key="4">
    <source>
        <dbReference type="ARBA" id="ARBA00022723"/>
    </source>
</evidence>
<reference evidence="15 16" key="1">
    <citation type="submission" date="2019-07" db="EMBL/GenBank/DDBJ databases">
        <title>Whole genome shotgun sequence of Kocuria flava NBRC 107626.</title>
        <authorList>
            <person name="Hosoyama A."/>
            <person name="Uohara A."/>
            <person name="Ohji S."/>
            <person name="Ichikawa N."/>
        </authorList>
    </citation>
    <scope>NUCLEOTIDE SEQUENCE [LARGE SCALE GENOMIC DNA]</scope>
    <source>
        <strain evidence="15 16">NBRC 107626</strain>
    </source>
</reference>
<protein>
    <recommendedName>
        <fullName evidence="10">Thiamine-phosphate synthase</fullName>
        <shortName evidence="10">TP synthase</shortName>
        <shortName evidence="10">TPS</shortName>
        <ecNumber evidence="10">2.5.1.3</ecNumber>
    </recommendedName>
    <alternativeName>
        <fullName evidence="10">Thiamine-phosphate pyrophosphorylase</fullName>
        <shortName evidence="10">TMP pyrophosphorylase</shortName>
        <shortName evidence="10">TMP-PPase</shortName>
    </alternativeName>
</protein>
<proteinExistence type="inferred from homology"/>
<evidence type="ECO:0000259" key="14">
    <source>
        <dbReference type="Pfam" id="PF02581"/>
    </source>
</evidence>
<feature type="domain" description="Thiamine phosphate synthase/TenI" evidence="14">
    <location>
        <begin position="12"/>
        <end position="200"/>
    </location>
</feature>
<dbReference type="PANTHER" id="PTHR20857:SF15">
    <property type="entry name" value="THIAMINE-PHOSPHATE SYNTHASE"/>
    <property type="match status" value="1"/>
</dbReference>
<feature type="binding site" evidence="10">
    <location>
        <begin position="197"/>
        <end position="198"/>
    </location>
    <ligand>
        <name>2-[(2R,5Z)-2-carboxy-4-methylthiazol-5(2H)-ylidene]ethyl phosphate</name>
        <dbReference type="ChEBI" id="CHEBI:62899"/>
    </ligand>
</feature>
<evidence type="ECO:0000313" key="16">
    <source>
        <dbReference type="Proteomes" id="UP000321155"/>
    </source>
</evidence>
<feature type="region of interest" description="Disordered" evidence="13">
    <location>
        <begin position="220"/>
        <end position="246"/>
    </location>
</feature>
<feature type="compositionally biased region" description="Low complexity" evidence="13">
    <location>
        <begin position="235"/>
        <end position="246"/>
    </location>
</feature>
<comment type="catalytic activity">
    <reaction evidence="9 10 11">
        <text>2-[(2R,5Z)-2-carboxy-4-methylthiazol-5(2H)-ylidene]ethyl phosphate + 4-amino-2-methyl-5-(diphosphooxymethyl)pyrimidine + 2 H(+) = thiamine phosphate + CO2 + diphosphate</text>
        <dbReference type="Rhea" id="RHEA:47844"/>
        <dbReference type="ChEBI" id="CHEBI:15378"/>
        <dbReference type="ChEBI" id="CHEBI:16526"/>
        <dbReference type="ChEBI" id="CHEBI:33019"/>
        <dbReference type="ChEBI" id="CHEBI:37575"/>
        <dbReference type="ChEBI" id="CHEBI:57841"/>
        <dbReference type="ChEBI" id="CHEBI:62899"/>
        <dbReference type="EC" id="2.5.1.3"/>
    </reaction>
</comment>
<keyword evidence="4 10" id="KW-0479">Metal-binding</keyword>
<dbReference type="Gene3D" id="3.20.20.70">
    <property type="entry name" value="Aldolase class I"/>
    <property type="match status" value="1"/>
</dbReference>
<evidence type="ECO:0000256" key="3">
    <source>
        <dbReference type="ARBA" id="ARBA00022679"/>
    </source>
</evidence>
<name>A0ABQ0X1W9_9MICC</name>
<dbReference type="InterPro" id="IPR034291">
    <property type="entry name" value="TMP_synthase"/>
</dbReference>
<dbReference type="InterPro" id="IPR036206">
    <property type="entry name" value="ThiamineP_synth_sf"/>
</dbReference>
<organism evidence="15 16">
    <name type="scientific">Kocuria flava</name>
    <dbReference type="NCBI Taxonomy" id="446860"/>
    <lineage>
        <taxon>Bacteria</taxon>
        <taxon>Bacillati</taxon>
        <taxon>Actinomycetota</taxon>
        <taxon>Actinomycetes</taxon>
        <taxon>Micrococcales</taxon>
        <taxon>Micrococcaceae</taxon>
        <taxon>Kocuria</taxon>
    </lineage>
</organism>
<feature type="binding site" evidence="10">
    <location>
        <begin position="42"/>
        <end position="46"/>
    </location>
    <ligand>
        <name>4-amino-2-methyl-5-(diphosphooxymethyl)pyrimidine</name>
        <dbReference type="ChEBI" id="CHEBI:57841"/>
    </ligand>
</feature>
<feature type="binding site" evidence="10">
    <location>
        <position position="73"/>
    </location>
    <ligand>
        <name>4-amino-2-methyl-5-(diphosphooxymethyl)pyrimidine</name>
        <dbReference type="ChEBI" id="CHEBI:57841"/>
    </ligand>
</feature>
<evidence type="ECO:0000256" key="2">
    <source>
        <dbReference type="ARBA" id="ARBA00005165"/>
    </source>
</evidence>
<comment type="cofactor">
    <cofactor evidence="10">
        <name>Mg(2+)</name>
        <dbReference type="ChEBI" id="CHEBI:18420"/>
    </cofactor>
    <text evidence="10">Binds 1 Mg(2+) ion per subunit.</text>
</comment>
<dbReference type="Pfam" id="PF02581">
    <property type="entry name" value="TMP-TENI"/>
    <property type="match status" value="1"/>
</dbReference>
<evidence type="ECO:0000256" key="8">
    <source>
        <dbReference type="ARBA" id="ARBA00047851"/>
    </source>
</evidence>
<evidence type="ECO:0000256" key="1">
    <source>
        <dbReference type="ARBA" id="ARBA00003814"/>
    </source>
</evidence>
<comment type="catalytic activity">
    <reaction evidence="7 10 11">
        <text>4-methyl-5-(2-phosphooxyethyl)-thiazole + 4-amino-2-methyl-5-(diphosphooxymethyl)pyrimidine + H(+) = thiamine phosphate + diphosphate</text>
        <dbReference type="Rhea" id="RHEA:22328"/>
        <dbReference type="ChEBI" id="CHEBI:15378"/>
        <dbReference type="ChEBI" id="CHEBI:33019"/>
        <dbReference type="ChEBI" id="CHEBI:37575"/>
        <dbReference type="ChEBI" id="CHEBI:57841"/>
        <dbReference type="ChEBI" id="CHEBI:58296"/>
        <dbReference type="EC" id="2.5.1.3"/>
    </reaction>
</comment>
<dbReference type="EMBL" id="BJZR01000004">
    <property type="protein sequence ID" value="GEO90999.1"/>
    <property type="molecule type" value="Genomic_DNA"/>
</dbReference>
<feature type="binding site" evidence="10">
    <location>
        <position position="149"/>
    </location>
    <ligand>
        <name>4-amino-2-methyl-5-(diphosphooxymethyl)pyrimidine</name>
        <dbReference type="ChEBI" id="CHEBI:57841"/>
    </ligand>
</feature>
<evidence type="ECO:0000256" key="12">
    <source>
        <dbReference type="RuleBase" id="RU004253"/>
    </source>
</evidence>
<feature type="binding site" evidence="10">
    <location>
        <position position="98"/>
    </location>
    <ligand>
        <name>Mg(2+)</name>
        <dbReference type="ChEBI" id="CHEBI:18420"/>
    </ligand>
</feature>
<comment type="catalytic activity">
    <reaction evidence="8 10 11">
        <text>2-(2-carboxy-4-methylthiazol-5-yl)ethyl phosphate + 4-amino-2-methyl-5-(diphosphooxymethyl)pyrimidine + 2 H(+) = thiamine phosphate + CO2 + diphosphate</text>
        <dbReference type="Rhea" id="RHEA:47848"/>
        <dbReference type="ChEBI" id="CHEBI:15378"/>
        <dbReference type="ChEBI" id="CHEBI:16526"/>
        <dbReference type="ChEBI" id="CHEBI:33019"/>
        <dbReference type="ChEBI" id="CHEBI:37575"/>
        <dbReference type="ChEBI" id="CHEBI:57841"/>
        <dbReference type="ChEBI" id="CHEBI:62890"/>
        <dbReference type="EC" id="2.5.1.3"/>
    </reaction>
</comment>
<gene>
    <name evidence="15" type="primary">thiE_1</name>
    <name evidence="10" type="synonym">thiE</name>
    <name evidence="15" type="ORF">KFL01_03050</name>
</gene>
<sequence length="246" mass="23887">MSARLDPAALVLHLVTDTALSAPRQVPDVVAAAVAGGAGMVQVRDKHASARELTALLVAVAERVGRAVPVLVDDRADVYLAARAAGAPVAGVHVGQADLPVELARRVVGPDAVLGLSAASAGELAAASALPPGTVDYLGVGAVHATRTKPDHPAPLGVEGFARAAARTGLPCLAIGGVRVEDAAPLRTAGAAGLAVVSGICAAPDPAAAAARYVRAFTASGRAPGAGPDGPPEPAAAGPAAGEGAR</sequence>
<dbReference type="EC" id="2.5.1.3" evidence="10"/>
<accession>A0ABQ0X1W9</accession>
<evidence type="ECO:0000256" key="5">
    <source>
        <dbReference type="ARBA" id="ARBA00022842"/>
    </source>
</evidence>
<dbReference type="NCBIfam" id="TIGR00693">
    <property type="entry name" value="thiE"/>
    <property type="match status" value="1"/>
</dbReference>
<comment type="function">
    <text evidence="1 10">Condenses 4-methyl-5-(beta-hydroxyethyl)thiazole monophosphate (THZ-P) and 2-methyl-4-amino-5-hydroxymethyl pyrimidine pyrophosphate (HMP-PP) to form thiamine monophosphate (TMP).</text>
</comment>
<feature type="binding site" evidence="10">
    <location>
        <begin position="146"/>
        <end position="148"/>
    </location>
    <ligand>
        <name>2-[(2R,5Z)-2-carboxy-4-methylthiazol-5(2H)-ylidene]ethyl phosphate</name>
        <dbReference type="ChEBI" id="CHEBI:62899"/>
    </ligand>
</feature>
<dbReference type="Proteomes" id="UP000321155">
    <property type="component" value="Unassembled WGS sequence"/>
</dbReference>
<evidence type="ECO:0000256" key="13">
    <source>
        <dbReference type="SAM" id="MobiDB-lite"/>
    </source>
</evidence>
<keyword evidence="16" id="KW-1185">Reference proteome</keyword>
<feature type="binding site" evidence="10">
    <location>
        <position position="74"/>
    </location>
    <ligand>
        <name>Mg(2+)</name>
        <dbReference type="ChEBI" id="CHEBI:18420"/>
    </ligand>
</feature>
<dbReference type="InterPro" id="IPR013785">
    <property type="entry name" value="Aldolase_TIM"/>
</dbReference>
<comment type="similarity">
    <text evidence="10 11">Belongs to the thiamine-phosphate synthase family.</text>
</comment>
<keyword evidence="5 10" id="KW-0460">Magnesium</keyword>
<evidence type="ECO:0000313" key="15">
    <source>
        <dbReference type="EMBL" id="GEO90999.1"/>
    </source>
</evidence>
<keyword evidence="6 10" id="KW-0784">Thiamine biosynthesis</keyword>
<feature type="binding site" evidence="10">
    <location>
        <position position="177"/>
    </location>
    <ligand>
        <name>2-[(2R,5Z)-2-carboxy-4-methylthiazol-5(2H)-ylidene]ethyl phosphate</name>
        <dbReference type="ChEBI" id="CHEBI:62899"/>
    </ligand>
</feature>
<dbReference type="SUPFAM" id="SSF51391">
    <property type="entry name" value="Thiamin phosphate synthase"/>
    <property type="match status" value="1"/>
</dbReference>
<dbReference type="HAMAP" id="MF_00097">
    <property type="entry name" value="TMP_synthase"/>
    <property type="match status" value="1"/>
</dbReference>